<name>A0A4V1Q5E2_9AGAR</name>
<sequence>MAKKTPKAASSSSGVKPSSHSDDTPRKPLIEISEEEQRRLVEQSGIMKKFKEVTEGENSALVTEYIEEKMPLPDELFNASLFIIPFSFLLLMMEILIHQQYRQNPTMNALIERMVSGVPILSIFIFYILRYKSYRVTQILLFAVSILTSSRMIYLINRGPWLQNMQQDPPLATLWILAVVMLDLGPSVLSLLTTGSFVWYKGLKLFF</sequence>
<gene>
    <name evidence="4" type="ORF">EST38_g546</name>
</gene>
<keyword evidence="2" id="KW-1133">Transmembrane helix</keyword>
<organism evidence="4 5">
    <name type="scientific">Candolleomyces aberdarensis</name>
    <dbReference type="NCBI Taxonomy" id="2316362"/>
    <lineage>
        <taxon>Eukaryota</taxon>
        <taxon>Fungi</taxon>
        <taxon>Dikarya</taxon>
        <taxon>Basidiomycota</taxon>
        <taxon>Agaricomycotina</taxon>
        <taxon>Agaricomycetes</taxon>
        <taxon>Agaricomycetidae</taxon>
        <taxon>Agaricales</taxon>
        <taxon>Agaricineae</taxon>
        <taxon>Psathyrellaceae</taxon>
        <taxon>Candolleomyces</taxon>
    </lineage>
</organism>
<comment type="caution">
    <text evidence="4">The sequence shown here is derived from an EMBL/GenBank/DDBJ whole genome shotgun (WGS) entry which is preliminary data.</text>
</comment>
<dbReference type="InterPro" id="IPR056136">
    <property type="entry name" value="DUF7719"/>
</dbReference>
<dbReference type="AlphaFoldDB" id="A0A4V1Q5E2"/>
<feature type="region of interest" description="Disordered" evidence="1">
    <location>
        <begin position="1"/>
        <end position="34"/>
    </location>
</feature>
<feature type="compositionally biased region" description="Basic and acidic residues" evidence="1">
    <location>
        <begin position="19"/>
        <end position="34"/>
    </location>
</feature>
<feature type="transmembrane region" description="Helical" evidence="2">
    <location>
        <begin position="136"/>
        <end position="154"/>
    </location>
</feature>
<dbReference type="Proteomes" id="UP000290288">
    <property type="component" value="Unassembled WGS sequence"/>
</dbReference>
<evidence type="ECO:0000259" key="3">
    <source>
        <dbReference type="Pfam" id="PF24841"/>
    </source>
</evidence>
<reference evidence="4 5" key="1">
    <citation type="submission" date="2019-01" db="EMBL/GenBank/DDBJ databases">
        <title>Draft genome sequence of Psathyrella aberdarensis IHI B618.</title>
        <authorList>
            <person name="Buettner E."/>
            <person name="Kellner H."/>
        </authorList>
    </citation>
    <scope>NUCLEOTIDE SEQUENCE [LARGE SCALE GENOMIC DNA]</scope>
    <source>
        <strain evidence="4 5">IHI B618</strain>
    </source>
</reference>
<evidence type="ECO:0000256" key="2">
    <source>
        <dbReference type="SAM" id="Phobius"/>
    </source>
</evidence>
<dbReference type="Pfam" id="PF24841">
    <property type="entry name" value="DUF7719"/>
    <property type="match status" value="1"/>
</dbReference>
<dbReference type="PANTHER" id="PTHR37846">
    <property type="entry name" value="YALI0B21296P"/>
    <property type="match status" value="1"/>
</dbReference>
<feature type="transmembrane region" description="Helical" evidence="2">
    <location>
        <begin position="174"/>
        <end position="200"/>
    </location>
</feature>
<feature type="transmembrane region" description="Helical" evidence="2">
    <location>
        <begin position="110"/>
        <end position="129"/>
    </location>
</feature>
<dbReference type="EMBL" id="SDEE01000007">
    <property type="protein sequence ID" value="RXW25278.1"/>
    <property type="molecule type" value="Genomic_DNA"/>
</dbReference>
<protein>
    <recommendedName>
        <fullName evidence="3">DUF7719 domain-containing protein</fullName>
    </recommendedName>
</protein>
<keyword evidence="2" id="KW-0472">Membrane</keyword>
<evidence type="ECO:0000256" key="1">
    <source>
        <dbReference type="SAM" id="MobiDB-lite"/>
    </source>
</evidence>
<dbReference type="STRING" id="2316362.A0A4V1Q5E2"/>
<accession>A0A4V1Q5E2</accession>
<keyword evidence="2" id="KW-0812">Transmembrane</keyword>
<evidence type="ECO:0000313" key="5">
    <source>
        <dbReference type="Proteomes" id="UP000290288"/>
    </source>
</evidence>
<dbReference type="PANTHER" id="PTHR37846:SF1">
    <property type="entry name" value="DEACETYLASE-LIKE PROTEIN"/>
    <property type="match status" value="1"/>
</dbReference>
<keyword evidence="5" id="KW-1185">Reference proteome</keyword>
<evidence type="ECO:0000313" key="4">
    <source>
        <dbReference type="EMBL" id="RXW25278.1"/>
    </source>
</evidence>
<feature type="transmembrane region" description="Helical" evidence="2">
    <location>
        <begin position="76"/>
        <end position="98"/>
    </location>
</feature>
<dbReference type="OrthoDB" id="5597489at2759"/>
<feature type="domain" description="DUF7719" evidence="3">
    <location>
        <begin position="137"/>
        <end position="204"/>
    </location>
</feature>
<proteinExistence type="predicted"/>
<feature type="compositionally biased region" description="Low complexity" evidence="1">
    <location>
        <begin position="7"/>
        <end position="18"/>
    </location>
</feature>